<proteinExistence type="predicted"/>
<evidence type="ECO:0000313" key="2">
    <source>
        <dbReference type="Proteomes" id="UP001169027"/>
    </source>
</evidence>
<evidence type="ECO:0000313" key="1">
    <source>
        <dbReference type="EMBL" id="MDO1537919.1"/>
    </source>
</evidence>
<dbReference type="EMBL" id="JAUKVY010000053">
    <property type="protein sequence ID" value="MDO1537919.1"/>
    <property type="molecule type" value="Genomic_DNA"/>
</dbReference>
<organism evidence="1 2">
    <name type="scientific">Variovorax ginsengisoli</name>
    <dbReference type="NCBI Taxonomy" id="363844"/>
    <lineage>
        <taxon>Bacteria</taxon>
        <taxon>Pseudomonadati</taxon>
        <taxon>Pseudomonadota</taxon>
        <taxon>Betaproteobacteria</taxon>
        <taxon>Burkholderiales</taxon>
        <taxon>Comamonadaceae</taxon>
        <taxon>Variovorax</taxon>
    </lineage>
</organism>
<sequence length="49" mass="5380">MKLVEEAMPRHAAAKLHLVRMLDEDQRARLAELLNLTVGNAPGTEAALD</sequence>
<protein>
    <recommendedName>
        <fullName evidence="3">Transcriptional regulator</fullName>
    </recommendedName>
</protein>
<evidence type="ECO:0008006" key="3">
    <source>
        <dbReference type="Google" id="ProtNLM"/>
    </source>
</evidence>
<dbReference type="RefSeq" id="WP_301816332.1">
    <property type="nucleotide sequence ID" value="NZ_JAUJZH010000053.1"/>
</dbReference>
<accession>A0ABT8SHQ9</accession>
<name>A0ABT8SHQ9_9BURK</name>
<comment type="caution">
    <text evidence="1">The sequence shown here is derived from an EMBL/GenBank/DDBJ whole genome shotgun (WGS) entry which is preliminary data.</text>
</comment>
<dbReference type="Proteomes" id="UP001169027">
    <property type="component" value="Unassembled WGS sequence"/>
</dbReference>
<keyword evidence="2" id="KW-1185">Reference proteome</keyword>
<reference evidence="1" key="1">
    <citation type="submission" date="2023-06" db="EMBL/GenBank/DDBJ databases">
        <authorList>
            <person name="Jiang Y."/>
            <person name="Liu Q."/>
        </authorList>
    </citation>
    <scope>NUCLEOTIDE SEQUENCE</scope>
    <source>
        <strain evidence="1">CGMCC 1.12090</strain>
    </source>
</reference>
<gene>
    <name evidence="1" type="ORF">Q2T77_37395</name>
</gene>